<evidence type="ECO:0000313" key="3">
    <source>
        <dbReference type="Proteomes" id="UP001279410"/>
    </source>
</evidence>
<dbReference type="Proteomes" id="UP001279410">
    <property type="component" value="Unassembled WGS sequence"/>
</dbReference>
<gene>
    <name evidence="1" type="ORF">AKAME5_002541400</name>
    <name evidence="2" type="ORF">AKAME5_002622700</name>
</gene>
<organism evidence="1 3">
    <name type="scientific">Lates japonicus</name>
    <name type="common">Japanese lates</name>
    <dbReference type="NCBI Taxonomy" id="270547"/>
    <lineage>
        <taxon>Eukaryota</taxon>
        <taxon>Metazoa</taxon>
        <taxon>Chordata</taxon>
        <taxon>Craniata</taxon>
        <taxon>Vertebrata</taxon>
        <taxon>Euteleostomi</taxon>
        <taxon>Actinopterygii</taxon>
        <taxon>Neopterygii</taxon>
        <taxon>Teleostei</taxon>
        <taxon>Neoteleostei</taxon>
        <taxon>Acanthomorphata</taxon>
        <taxon>Carangaria</taxon>
        <taxon>Carangaria incertae sedis</taxon>
        <taxon>Centropomidae</taxon>
        <taxon>Lates</taxon>
    </lineage>
</organism>
<reference evidence="1" key="1">
    <citation type="submission" date="2022-08" db="EMBL/GenBank/DDBJ databases">
        <title>Genome sequencing of akame (Lates japonicus).</title>
        <authorList>
            <person name="Hashiguchi Y."/>
            <person name="Takahashi H."/>
        </authorList>
    </citation>
    <scope>NUCLEOTIDE SEQUENCE</scope>
    <source>
        <strain evidence="1">Kochi</strain>
    </source>
</reference>
<sequence>MVLSPELTLLIALSEEYSSDTITVLTPHYCSTCMALLQPDDGHNLCPSCIGLEHLREGLSDNPSCLQHVGCYTGRGGTIDQGKGAPFIRPGGALICQAGSDVVSDLNPLALKQRMQRHPASASLFHDVEEEGASHISGLGSHSSDEGWGPAL</sequence>
<evidence type="ECO:0000313" key="2">
    <source>
        <dbReference type="EMBL" id="GLD74895.1"/>
    </source>
</evidence>
<accession>A0AAD3RML7</accession>
<dbReference type="AlphaFoldDB" id="A0AAD3RML7"/>
<name>A0AAD3RML7_LATJO</name>
<evidence type="ECO:0000313" key="1">
    <source>
        <dbReference type="EMBL" id="GLD74087.1"/>
    </source>
</evidence>
<keyword evidence="3" id="KW-1185">Reference proteome</keyword>
<protein>
    <submittedName>
        <fullName evidence="1">Uncharacterized protein</fullName>
    </submittedName>
</protein>
<proteinExistence type="predicted"/>
<dbReference type="EMBL" id="BRZM01001988">
    <property type="protein sequence ID" value="GLD74087.1"/>
    <property type="molecule type" value="Genomic_DNA"/>
</dbReference>
<comment type="caution">
    <text evidence="1">The sequence shown here is derived from an EMBL/GenBank/DDBJ whole genome shotgun (WGS) entry which is preliminary data.</text>
</comment>
<dbReference type="EMBL" id="BRZM01002563">
    <property type="protein sequence ID" value="GLD74895.1"/>
    <property type="molecule type" value="Genomic_DNA"/>
</dbReference>